<evidence type="ECO:0000313" key="5">
    <source>
        <dbReference type="Proteomes" id="UP001271789"/>
    </source>
</evidence>
<organism evidence="4 5">
    <name type="scientific">Methanolapillus africanus</name>
    <dbReference type="NCBI Taxonomy" id="3028297"/>
    <lineage>
        <taxon>Archaea</taxon>
        <taxon>Methanobacteriati</taxon>
        <taxon>Methanobacteriota</taxon>
        <taxon>Stenosarchaea group</taxon>
        <taxon>Methanomicrobia</taxon>
        <taxon>Methanosarcinales</taxon>
        <taxon>Methanosarcinaceae</taxon>
        <taxon>Methanolapillus</taxon>
    </lineage>
</organism>
<dbReference type="Gene3D" id="3.30.565.10">
    <property type="entry name" value="Histidine kinase-like ATPase, C-terminal domain"/>
    <property type="match status" value="1"/>
</dbReference>
<dbReference type="InterPro" id="IPR005467">
    <property type="entry name" value="His_kinase_dom"/>
</dbReference>
<dbReference type="EMBL" id="JAWDKD010000018">
    <property type="protein sequence ID" value="MDV0447322.1"/>
    <property type="molecule type" value="Genomic_DNA"/>
</dbReference>
<feature type="compositionally biased region" description="Basic and acidic residues" evidence="2">
    <location>
        <begin position="1"/>
        <end position="11"/>
    </location>
</feature>
<keyword evidence="1" id="KW-0597">Phosphoprotein</keyword>
<dbReference type="InterPro" id="IPR036890">
    <property type="entry name" value="HATPase_C_sf"/>
</dbReference>
<dbReference type="RefSeq" id="WP_338099742.1">
    <property type="nucleotide sequence ID" value="NZ_JAWDKD010000018.1"/>
</dbReference>
<dbReference type="SUPFAM" id="SSF55874">
    <property type="entry name" value="ATPase domain of HSP90 chaperone/DNA topoisomerase II/histidine kinase"/>
    <property type="match status" value="1"/>
</dbReference>
<dbReference type="PROSITE" id="PS50109">
    <property type="entry name" value="HIS_KIN"/>
    <property type="match status" value="1"/>
</dbReference>
<keyword evidence="5" id="KW-1185">Reference proteome</keyword>
<gene>
    <name evidence="4" type="ORF">MsAg5_12060</name>
</gene>
<proteinExistence type="predicted"/>
<dbReference type="SMART" id="SM00387">
    <property type="entry name" value="HATPase_c"/>
    <property type="match status" value="1"/>
</dbReference>
<dbReference type="PANTHER" id="PTHR43547:SF2">
    <property type="entry name" value="HYBRID SIGNAL TRANSDUCTION HISTIDINE KINASE C"/>
    <property type="match status" value="1"/>
</dbReference>
<evidence type="ECO:0000256" key="2">
    <source>
        <dbReference type="SAM" id="MobiDB-lite"/>
    </source>
</evidence>
<evidence type="ECO:0000256" key="1">
    <source>
        <dbReference type="ARBA" id="ARBA00022553"/>
    </source>
</evidence>
<dbReference type="GO" id="GO:0000155">
    <property type="term" value="F:phosphorelay sensor kinase activity"/>
    <property type="evidence" value="ECO:0007669"/>
    <property type="project" value="TreeGrafter"/>
</dbReference>
<dbReference type="AlphaFoldDB" id="A0AAE4SDC0"/>
<dbReference type="Pfam" id="PF02518">
    <property type="entry name" value="HATPase_c"/>
    <property type="match status" value="1"/>
</dbReference>
<protein>
    <recommendedName>
        <fullName evidence="3">Histidine kinase domain-containing protein</fullName>
    </recommendedName>
</protein>
<evidence type="ECO:0000259" key="3">
    <source>
        <dbReference type="PROSITE" id="PS50109"/>
    </source>
</evidence>
<dbReference type="InterPro" id="IPR003594">
    <property type="entry name" value="HATPase_dom"/>
</dbReference>
<dbReference type="Proteomes" id="UP001271789">
    <property type="component" value="Unassembled WGS sequence"/>
</dbReference>
<comment type="caution">
    <text evidence="4">The sequence shown here is derived from an EMBL/GenBank/DDBJ whole genome shotgun (WGS) entry which is preliminary data.</text>
</comment>
<name>A0AAE4SDC0_9EURY</name>
<feature type="region of interest" description="Disordered" evidence="2">
    <location>
        <begin position="1"/>
        <end position="43"/>
    </location>
</feature>
<feature type="domain" description="Histidine kinase" evidence="3">
    <location>
        <begin position="57"/>
        <end position="296"/>
    </location>
</feature>
<sequence>MTADNKSETLKAKSGPGLSDSVPLCSTSEHVLSSPSSPAGPSIYDSDDKIKSSHERIFLHDLLNSVGGLHGFLELMSENSDPAKIQKYVSSSLELCNSLIEEIQSYRQITLAENGDLKVLRSDVNTVDVLKSAAMKFENHDVSKGKVIEISPDSQSVPVQTDKVLLSRILINLMKNALEATDSGGMVVIGSELRHPKNNGHRKGRGNGSDCKDAAHMAGDCYPMDFIRFWVHNDSEIPEEFKPHIFKKQFSTKGDNRGLGSYSVQLLGEQYLGGQVGFTSSKKEGTTFYIDLPVQVPEEKN</sequence>
<accession>A0AAE4SDC0</accession>
<evidence type="ECO:0000313" key="4">
    <source>
        <dbReference type="EMBL" id="MDV0447322.1"/>
    </source>
</evidence>
<reference evidence="4" key="1">
    <citation type="submission" date="2023-06" db="EMBL/GenBank/DDBJ databases">
        <title>Genome sequence of Methanosarcinaceae archaeon Ag5.</title>
        <authorList>
            <person name="Protasov E."/>
            <person name="Platt K."/>
            <person name="Poehlein A."/>
            <person name="Daniel R."/>
            <person name="Brune A."/>
        </authorList>
    </citation>
    <scope>NUCLEOTIDE SEQUENCE</scope>
    <source>
        <strain evidence="4">Ag5</strain>
    </source>
</reference>
<feature type="compositionally biased region" description="Polar residues" evidence="2">
    <location>
        <begin position="24"/>
        <end position="39"/>
    </location>
</feature>
<dbReference type="PANTHER" id="PTHR43547">
    <property type="entry name" value="TWO-COMPONENT HISTIDINE KINASE"/>
    <property type="match status" value="1"/>
</dbReference>